<proteinExistence type="predicted"/>
<feature type="non-terminal residue" evidence="2">
    <location>
        <position position="1"/>
    </location>
</feature>
<dbReference type="Proteomes" id="UP000265520">
    <property type="component" value="Unassembled WGS sequence"/>
</dbReference>
<dbReference type="AlphaFoldDB" id="A0A392RPS7"/>
<protein>
    <submittedName>
        <fullName evidence="2">Uncharacterized protein</fullName>
    </submittedName>
</protein>
<evidence type="ECO:0000313" key="3">
    <source>
        <dbReference type="Proteomes" id="UP000265520"/>
    </source>
</evidence>
<accession>A0A392RPS7</accession>
<keyword evidence="3" id="KW-1185">Reference proteome</keyword>
<reference evidence="2 3" key="1">
    <citation type="journal article" date="2018" name="Front. Plant Sci.">
        <title>Red Clover (Trifolium pratense) and Zigzag Clover (T. medium) - A Picture of Genomic Similarities and Differences.</title>
        <authorList>
            <person name="Dluhosova J."/>
            <person name="Istvanek J."/>
            <person name="Nedelnik J."/>
            <person name="Repkova J."/>
        </authorList>
    </citation>
    <scope>NUCLEOTIDE SEQUENCE [LARGE SCALE GENOMIC DNA]</scope>
    <source>
        <strain evidence="3">cv. 10/8</strain>
        <tissue evidence="2">Leaf</tissue>
    </source>
</reference>
<dbReference type="EMBL" id="LXQA010252037">
    <property type="protein sequence ID" value="MCI38104.1"/>
    <property type="molecule type" value="Genomic_DNA"/>
</dbReference>
<evidence type="ECO:0000256" key="1">
    <source>
        <dbReference type="SAM" id="MobiDB-lite"/>
    </source>
</evidence>
<name>A0A392RPS7_9FABA</name>
<feature type="region of interest" description="Disordered" evidence="1">
    <location>
        <begin position="1"/>
        <end position="55"/>
    </location>
</feature>
<comment type="caution">
    <text evidence="2">The sequence shown here is derived from an EMBL/GenBank/DDBJ whole genome shotgun (WGS) entry which is preliminary data.</text>
</comment>
<feature type="non-terminal residue" evidence="2">
    <location>
        <position position="98"/>
    </location>
</feature>
<feature type="compositionally biased region" description="Basic and acidic residues" evidence="1">
    <location>
        <begin position="23"/>
        <end position="35"/>
    </location>
</feature>
<evidence type="ECO:0000313" key="2">
    <source>
        <dbReference type="EMBL" id="MCI38104.1"/>
    </source>
</evidence>
<sequence length="98" mass="9931">NDREPHPPVCPSHHWSLPAVEGDVPHNPDSIHPEHGSNAPAVSCPAQQPSMGERSVVIPSPSCSAAHRKTHICGGGGGGADAAASAAAWAACKSLYAL</sequence>
<organism evidence="2 3">
    <name type="scientific">Trifolium medium</name>
    <dbReference type="NCBI Taxonomy" id="97028"/>
    <lineage>
        <taxon>Eukaryota</taxon>
        <taxon>Viridiplantae</taxon>
        <taxon>Streptophyta</taxon>
        <taxon>Embryophyta</taxon>
        <taxon>Tracheophyta</taxon>
        <taxon>Spermatophyta</taxon>
        <taxon>Magnoliopsida</taxon>
        <taxon>eudicotyledons</taxon>
        <taxon>Gunneridae</taxon>
        <taxon>Pentapetalae</taxon>
        <taxon>rosids</taxon>
        <taxon>fabids</taxon>
        <taxon>Fabales</taxon>
        <taxon>Fabaceae</taxon>
        <taxon>Papilionoideae</taxon>
        <taxon>50 kb inversion clade</taxon>
        <taxon>NPAAA clade</taxon>
        <taxon>Hologalegina</taxon>
        <taxon>IRL clade</taxon>
        <taxon>Trifolieae</taxon>
        <taxon>Trifolium</taxon>
    </lineage>
</organism>